<accession>A0AAN9XLD0</accession>
<protein>
    <submittedName>
        <fullName evidence="2">Uncharacterized protein</fullName>
    </submittedName>
</protein>
<dbReference type="AlphaFoldDB" id="A0AAN9XLD0"/>
<sequence>MAEPSTVFPLSSNVNTFHIAIESSSHQNSSSSKKTRGRPHGQSFTGIVGGKVIAADDVNVVAIIFNNHENYKVDTNDSGEEPSYMSSTC</sequence>
<dbReference type="EMBL" id="JAYMYS010000004">
    <property type="protein sequence ID" value="KAK7397122.1"/>
    <property type="molecule type" value="Genomic_DNA"/>
</dbReference>
<evidence type="ECO:0000256" key="1">
    <source>
        <dbReference type="SAM" id="MobiDB-lite"/>
    </source>
</evidence>
<evidence type="ECO:0000313" key="2">
    <source>
        <dbReference type="EMBL" id="KAK7397122.1"/>
    </source>
</evidence>
<name>A0AAN9XLD0_PSOTE</name>
<gene>
    <name evidence="2" type="ORF">VNO78_18289</name>
</gene>
<comment type="caution">
    <text evidence="2">The sequence shown here is derived from an EMBL/GenBank/DDBJ whole genome shotgun (WGS) entry which is preliminary data.</text>
</comment>
<organism evidence="2 3">
    <name type="scientific">Psophocarpus tetragonolobus</name>
    <name type="common">Winged bean</name>
    <name type="synonym">Dolichos tetragonolobus</name>
    <dbReference type="NCBI Taxonomy" id="3891"/>
    <lineage>
        <taxon>Eukaryota</taxon>
        <taxon>Viridiplantae</taxon>
        <taxon>Streptophyta</taxon>
        <taxon>Embryophyta</taxon>
        <taxon>Tracheophyta</taxon>
        <taxon>Spermatophyta</taxon>
        <taxon>Magnoliopsida</taxon>
        <taxon>eudicotyledons</taxon>
        <taxon>Gunneridae</taxon>
        <taxon>Pentapetalae</taxon>
        <taxon>rosids</taxon>
        <taxon>fabids</taxon>
        <taxon>Fabales</taxon>
        <taxon>Fabaceae</taxon>
        <taxon>Papilionoideae</taxon>
        <taxon>50 kb inversion clade</taxon>
        <taxon>NPAAA clade</taxon>
        <taxon>indigoferoid/millettioid clade</taxon>
        <taxon>Phaseoleae</taxon>
        <taxon>Psophocarpus</taxon>
    </lineage>
</organism>
<evidence type="ECO:0000313" key="3">
    <source>
        <dbReference type="Proteomes" id="UP001386955"/>
    </source>
</evidence>
<dbReference type="Proteomes" id="UP001386955">
    <property type="component" value="Unassembled WGS sequence"/>
</dbReference>
<proteinExistence type="predicted"/>
<feature type="compositionally biased region" description="Low complexity" evidence="1">
    <location>
        <begin position="23"/>
        <end position="32"/>
    </location>
</feature>
<keyword evidence="3" id="KW-1185">Reference proteome</keyword>
<reference evidence="2 3" key="1">
    <citation type="submission" date="2024-01" db="EMBL/GenBank/DDBJ databases">
        <title>The genomes of 5 underutilized Papilionoideae crops provide insights into root nodulation and disease resistanc.</title>
        <authorList>
            <person name="Jiang F."/>
        </authorList>
    </citation>
    <scope>NUCLEOTIDE SEQUENCE [LARGE SCALE GENOMIC DNA]</scope>
    <source>
        <strain evidence="2">DUOXIRENSHENG_FW03</strain>
        <tissue evidence="2">Leaves</tissue>
    </source>
</reference>
<feature type="region of interest" description="Disordered" evidence="1">
    <location>
        <begin position="22"/>
        <end position="45"/>
    </location>
</feature>